<dbReference type="PANTHER" id="PTHR39244:SF5">
    <property type="entry name" value="NATTERIN-3-LIKE"/>
    <property type="match status" value="1"/>
</dbReference>
<reference evidence="4 5" key="1">
    <citation type="submission" date="2015-10" db="EMBL/GenBank/DDBJ databases">
        <title>Full genome of DAOMC 229536 Phialocephala scopiformis, a fungal endophyte of spruce producing the potent anti-insectan compound rugulosin.</title>
        <authorList>
            <consortium name="DOE Joint Genome Institute"/>
            <person name="Walker A.K."/>
            <person name="Frasz S.L."/>
            <person name="Seifert K.A."/>
            <person name="Miller J.D."/>
            <person name="Mondo S.J."/>
            <person name="Labutti K."/>
            <person name="Lipzen A."/>
            <person name="Dockter R."/>
            <person name="Kennedy M."/>
            <person name="Grigoriev I.V."/>
            <person name="Spatafora J.W."/>
        </authorList>
    </citation>
    <scope>NUCLEOTIDE SEQUENCE [LARGE SCALE GENOMIC DNA]</scope>
    <source>
        <strain evidence="4 5">CBS 120377</strain>
    </source>
</reference>
<dbReference type="Gene3D" id="2.170.15.10">
    <property type="entry name" value="Proaerolysin, chain A, domain 3"/>
    <property type="match status" value="1"/>
</dbReference>
<feature type="domain" description="Aerolysin-like C-terminal" evidence="3">
    <location>
        <begin position="179"/>
        <end position="289"/>
    </location>
</feature>
<dbReference type="RefSeq" id="XP_018063388.1">
    <property type="nucleotide sequence ID" value="XM_018210050.1"/>
</dbReference>
<gene>
    <name evidence="4" type="ORF">LY89DRAFT_598580</name>
</gene>
<dbReference type="InterPro" id="IPR055267">
    <property type="entry name" value="Aerolysin-like_C"/>
</dbReference>
<dbReference type="GeneID" id="28819776"/>
<protein>
    <recommendedName>
        <fullName evidence="3">Aerolysin-like C-terminal domain-containing protein</fullName>
    </recommendedName>
</protein>
<dbReference type="PANTHER" id="PTHR39244">
    <property type="entry name" value="NATTERIN-4"/>
    <property type="match status" value="1"/>
</dbReference>
<dbReference type="EMBL" id="KQ947433">
    <property type="protein sequence ID" value="KUJ09033.1"/>
    <property type="molecule type" value="Genomic_DNA"/>
</dbReference>
<dbReference type="InterPro" id="IPR035992">
    <property type="entry name" value="Ricin_B-like_lectins"/>
</dbReference>
<dbReference type="Proteomes" id="UP000070700">
    <property type="component" value="Unassembled WGS sequence"/>
</dbReference>
<proteinExistence type="inferred from homology"/>
<accession>A0A132B9W1</accession>
<dbReference type="SUPFAM" id="SSF56973">
    <property type="entry name" value="Aerolisin/ETX pore-forming domain"/>
    <property type="match status" value="1"/>
</dbReference>
<comment type="similarity">
    <text evidence="1">Belongs to the aerolysin family.</text>
</comment>
<dbReference type="AlphaFoldDB" id="A0A132B9W1"/>
<sequence>MSASAQTLPPPEVAFRLPGLSSKKVLFSRKSQDPTYWHYPEDGGVYDDQWWYLIPGDGDHAGYYLLKSKYTGKVMFSRKSPDPRVGHIDGDGKYADNWFWLEFGTGDKVNNFRIRNHASDMVHVSRSGTDPEVINYAGDGTKYDDQYFSFLCELVNFDNIEYHINDAKILSSVVVAMGTETDCNETDTDQTIEFTFSKTESVSYTWDYTVGFIIDIGAGVEVEVPFVESGNVRVDVSNTHTFSTMHTTSEDTTFSGTVTTTAPPHTEVTATATMTKSAVSVPFTMYVIVASTNKTVAIEGTYNGTSFWNIQADFTQKSLPDSS</sequence>
<evidence type="ECO:0000259" key="3">
    <source>
        <dbReference type="Pfam" id="PF01117"/>
    </source>
</evidence>
<dbReference type="InParanoid" id="A0A132B9W1"/>
<organism evidence="4 5">
    <name type="scientific">Mollisia scopiformis</name>
    <name type="common">Conifer needle endophyte fungus</name>
    <name type="synonym">Phialocephala scopiformis</name>
    <dbReference type="NCBI Taxonomy" id="149040"/>
    <lineage>
        <taxon>Eukaryota</taxon>
        <taxon>Fungi</taxon>
        <taxon>Dikarya</taxon>
        <taxon>Ascomycota</taxon>
        <taxon>Pezizomycotina</taxon>
        <taxon>Leotiomycetes</taxon>
        <taxon>Helotiales</taxon>
        <taxon>Mollisiaceae</taxon>
        <taxon>Mollisia</taxon>
    </lineage>
</organism>
<dbReference type="Gene3D" id="2.80.10.50">
    <property type="match status" value="1"/>
</dbReference>
<dbReference type="Pfam" id="PF01117">
    <property type="entry name" value="Aerolysin"/>
    <property type="match status" value="1"/>
</dbReference>
<evidence type="ECO:0000313" key="4">
    <source>
        <dbReference type="EMBL" id="KUJ09033.1"/>
    </source>
</evidence>
<evidence type="ECO:0000313" key="5">
    <source>
        <dbReference type="Proteomes" id="UP000070700"/>
    </source>
</evidence>
<keyword evidence="5" id="KW-1185">Reference proteome</keyword>
<dbReference type="SUPFAM" id="SSF50370">
    <property type="entry name" value="Ricin B-like lectins"/>
    <property type="match status" value="1"/>
</dbReference>
<evidence type="ECO:0000256" key="2">
    <source>
        <dbReference type="ARBA" id="ARBA00023157"/>
    </source>
</evidence>
<dbReference type="CDD" id="cd23424">
    <property type="entry name" value="beta-trefoil_Ricin_BEL-like"/>
    <property type="match status" value="1"/>
</dbReference>
<keyword evidence="2" id="KW-1015">Disulfide bond</keyword>
<evidence type="ECO:0000256" key="1">
    <source>
        <dbReference type="ARBA" id="ARBA00009831"/>
    </source>
</evidence>
<dbReference type="OrthoDB" id="4948898at2759"/>
<name>A0A132B9W1_MOLSC</name>
<dbReference type="InterPro" id="IPR053237">
    <property type="entry name" value="Natterin_C"/>
</dbReference>
<dbReference type="KEGG" id="psco:LY89DRAFT_598580"/>